<organism evidence="2 3">
    <name type="scientific">Panagrellus redivivus</name>
    <name type="common">Microworm</name>
    <dbReference type="NCBI Taxonomy" id="6233"/>
    <lineage>
        <taxon>Eukaryota</taxon>
        <taxon>Metazoa</taxon>
        <taxon>Ecdysozoa</taxon>
        <taxon>Nematoda</taxon>
        <taxon>Chromadorea</taxon>
        <taxon>Rhabditida</taxon>
        <taxon>Tylenchina</taxon>
        <taxon>Panagrolaimomorpha</taxon>
        <taxon>Panagrolaimoidea</taxon>
        <taxon>Panagrolaimidae</taxon>
        <taxon>Panagrellus</taxon>
    </lineage>
</organism>
<evidence type="ECO:0000313" key="3">
    <source>
        <dbReference type="WBParaSite" id="Pan_g3669.t1"/>
    </source>
</evidence>
<dbReference type="Proteomes" id="UP000492821">
    <property type="component" value="Unassembled WGS sequence"/>
</dbReference>
<evidence type="ECO:0000313" key="2">
    <source>
        <dbReference type="Proteomes" id="UP000492821"/>
    </source>
</evidence>
<keyword evidence="1" id="KW-1133">Transmembrane helix</keyword>
<keyword evidence="1" id="KW-0812">Transmembrane</keyword>
<evidence type="ECO:0000256" key="1">
    <source>
        <dbReference type="SAM" id="Phobius"/>
    </source>
</evidence>
<accession>A0A7E4ZYJ0</accession>
<reference evidence="3" key="2">
    <citation type="submission" date="2020-10" db="UniProtKB">
        <authorList>
            <consortium name="WormBaseParasite"/>
        </authorList>
    </citation>
    <scope>IDENTIFICATION</scope>
</reference>
<protein>
    <submittedName>
        <fullName evidence="3">DUF4124 domain-containing protein</fullName>
    </submittedName>
</protein>
<proteinExistence type="predicted"/>
<dbReference type="AlphaFoldDB" id="A0A7E4ZYJ0"/>
<sequence>MRPIPDANVGQLTRGRVIGSFVLFFIGWKLLGVTISEKFLYRKDENTGEYRYFEPGEVKAIVNEQKMALHHAKYPAPMTLQSVTQFPLDD</sequence>
<keyword evidence="1" id="KW-0472">Membrane</keyword>
<name>A0A7E4ZYJ0_PANRE</name>
<feature type="transmembrane region" description="Helical" evidence="1">
    <location>
        <begin position="17"/>
        <end position="35"/>
    </location>
</feature>
<keyword evidence="2" id="KW-1185">Reference proteome</keyword>
<dbReference type="WBParaSite" id="Pan_g3669.t1">
    <property type="protein sequence ID" value="Pan_g3669.t1"/>
    <property type="gene ID" value="Pan_g3669"/>
</dbReference>
<reference evidence="2" key="1">
    <citation type="journal article" date="2013" name="Genetics">
        <title>The draft genome and transcriptome of Panagrellus redivivus are shaped by the harsh demands of a free-living lifestyle.</title>
        <authorList>
            <person name="Srinivasan J."/>
            <person name="Dillman A.R."/>
            <person name="Macchietto M.G."/>
            <person name="Heikkinen L."/>
            <person name="Lakso M."/>
            <person name="Fracchia K.M."/>
            <person name="Antoshechkin I."/>
            <person name="Mortazavi A."/>
            <person name="Wong G."/>
            <person name="Sternberg P.W."/>
        </authorList>
    </citation>
    <scope>NUCLEOTIDE SEQUENCE [LARGE SCALE GENOMIC DNA]</scope>
    <source>
        <strain evidence="2">MT8872</strain>
    </source>
</reference>